<evidence type="ECO:0000259" key="1">
    <source>
        <dbReference type="PROSITE" id="PS51464"/>
    </source>
</evidence>
<keyword evidence="2" id="KW-0413">Isomerase</keyword>
<dbReference type="CDD" id="cd05006">
    <property type="entry name" value="SIS_GmhA"/>
    <property type="match status" value="1"/>
</dbReference>
<dbReference type="Gene3D" id="3.40.50.10490">
    <property type="entry name" value="Glucose-6-phosphate isomerase like protein, domain 1"/>
    <property type="match status" value="1"/>
</dbReference>
<keyword evidence="3" id="KW-1185">Reference proteome</keyword>
<dbReference type="PROSITE" id="PS51464">
    <property type="entry name" value="SIS"/>
    <property type="match status" value="1"/>
</dbReference>
<proteinExistence type="predicted"/>
<organism evidence="2 3">
    <name type="scientific">Reyranella soli</name>
    <dbReference type="NCBI Taxonomy" id="1230389"/>
    <lineage>
        <taxon>Bacteria</taxon>
        <taxon>Pseudomonadati</taxon>
        <taxon>Pseudomonadota</taxon>
        <taxon>Alphaproteobacteria</taxon>
        <taxon>Hyphomicrobiales</taxon>
        <taxon>Reyranellaceae</taxon>
        <taxon>Reyranella</taxon>
    </lineage>
</organism>
<dbReference type="PANTHER" id="PTHR30390:SF8">
    <property type="entry name" value="SUGAR ISOMERASE (SIS)"/>
    <property type="match status" value="1"/>
</dbReference>
<reference evidence="2 3" key="1">
    <citation type="submission" date="2019-07" db="EMBL/GenBank/DDBJ databases">
        <title>Whole genome shotgun sequence of Reyranella soli NBRC 108950.</title>
        <authorList>
            <person name="Hosoyama A."/>
            <person name="Uohara A."/>
            <person name="Ohji S."/>
            <person name="Ichikawa N."/>
        </authorList>
    </citation>
    <scope>NUCLEOTIDE SEQUENCE [LARGE SCALE GENOMIC DNA]</scope>
    <source>
        <strain evidence="2 3">NBRC 108950</strain>
    </source>
</reference>
<sequence length="208" mass="22081">MTAKFPGQKYSTAGAFLADYASAMAKALNSVRPGEVDRAVTAMKRAIQADRLIFTCGNGGSAAIANHLTCDCSKGIATNTTLRPRVMSLSATVELVTAIANDMAFPEIFAYQLKNAARPGDVLITISSSGDSENIVRALDWAGENGMTTIAMSGFSGGRSAQMADISLHVAAANYGIVEDVHQSLMHILAQYVRMSELPSELVQTLRF</sequence>
<dbReference type="GO" id="GO:0097367">
    <property type="term" value="F:carbohydrate derivative binding"/>
    <property type="evidence" value="ECO:0007669"/>
    <property type="project" value="InterPro"/>
</dbReference>
<accession>A0A512NAL0</accession>
<dbReference type="InterPro" id="IPR001347">
    <property type="entry name" value="SIS_dom"/>
</dbReference>
<dbReference type="PANTHER" id="PTHR30390">
    <property type="entry name" value="SEDOHEPTULOSE 7-PHOSPHATE ISOMERASE / DNAA INITIATOR-ASSOCIATING FACTOR FOR REPLICATION INITIATION"/>
    <property type="match status" value="1"/>
</dbReference>
<dbReference type="EMBL" id="BKAJ01000052">
    <property type="protein sequence ID" value="GEP56003.1"/>
    <property type="molecule type" value="Genomic_DNA"/>
</dbReference>
<comment type="caution">
    <text evidence="2">The sequence shown here is derived from an EMBL/GenBank/DDBJ whole genome shotgun (WGS) entry which is preliminary data.</text>
</comment>
<dbReference type="InterPro" id="IPR050099">
    <property type="entry name" value="SIS_GmhA/DiaA_subfam"/>
</dbReference>
<dbReference type="InterPro" id="IPR046348">
    <property type="entry name" value="SIS_dom_sf"/>
</dbReference>
<feature type="domain" description="SIS" evidence="1">
    <location>
        <begin position="43"/>
        <end position="201"/>
    </location>
</feature>
<gene>
    <name evidence="2" type="ORF">RSO01_31690</name>
</gene>
<dbReference type="Pfam" id="PF13580">
    <property type="entry name" value="SIS_2"/>
    <property type="match status" value="1"/>
</dbReference>
<protein>
    <submittedName>
        <fullName evidence="2">Phosphoheptose isomerase</fullName>
    </submittedName>
</protein>
<evidence type="ECO:0000313" key="2">
    <source>
        <dbReference type="EMBL" id="GEP56003.1"/>
    </source>
</evidence>
<dbReference type="Proteomes" id="UP000321058">
    <property type="component" value="Unassembled WGS sequence"/>
</dbReference>
<dbReference type="GO" id="GO:0016853">
    <property type="term" value="F:isomerase activity"/>
    <property type="evidence" value="ECO:0007669"/>
    <property type="project" value="UniProtKB-KW"/>
</dbReference>
<evidence type="ECO:0000313" key="3">
    <source>
        <dbReference type="Proteomes" id="UP000321058"/>
    </source>
</evidence>
<dbReference type="AlphaFoldDB" id="A0A512NAL0"/>
<dbReference type="RefSeq" id="WP_218037352.1">
    <property type="nucleotide sequence ID" value="NZ_BKAJ01000052.1"/>
</dbReference>
<name>A0A512NAL0_9HYPH</name>
<dbReference type="GO" id="GO:1901135">
    <property type="term" value="P:carbohydrate derivative metabolic process"/>
    <property type="evidence" value="ECO:0007669"/>
    <property type="project" value="InterPro"/>
</dbReference>
<dbReference type="SUPFAM" id="SSF53697">
    <property type="entry name" value="SIS domain"/>
    <property type="match status" value="1"/>
</dbReference>
<dbReference type="InterPro" id="IPR035461">
    <property type="entry name" value="GmhA/DiaA"/>
</dbReference>